<evidence type="ECO:0000313" key="2">
    <source>
        <dbReference type="EMBL" id="KPG11222.1"/>
    </source>
</evidence>
<name>A0A7V8LPK5_9MYCO</name>
<gene>
    <name evidence="2" type="ORF">AN908_12580</name>
</gene>
<comment type="caution">
    <text evidence="2">The sequence shown here is derived from an EMBL/GenBank/DDBJ whole genome shotgun (WGS) entry which is preliminary data.</text>
</comment>
<keyword evidence="1" id="KW-1133">Transmembrane helix</keyword>
<organism evidence="2 3">
    <name type="scientific">Mycobacteroides immunogenum</name>
    <dbReference type="NCBI Taxonomy" id="83262"/>
    <lineage>
        <taxon>Bacteria</taxon>
        <taxon>Bacillati</taxon>
        <taxon>Actinomycetota</taxon>
        <taxon>Actinomycetes</taxon>
        <taxon>Mycobacteriales</taxon>
        <taxon>Mycobacteriaceae</taxon>
        <taxon>Mycobacteroides</taxon>
    </lineage>
</organism>
<keyword evidence="1" id="KW-0812">Transmembrane</keyword>
<evidence type="ECO:0000256" key="1">
    <source>
        <dbReference type="SAM" id="Phobius"/>
    </source>
</evidence>
<dbReference type="AlphaFoldDB" id="A0A7V8LPK5"/>
<dbReference type="Proteomes" id="UP000037843">
    <property type="component" value="Unassembled WGS sequence"/>
</dbReference>
<evidence type="ECO:0000313" key="3">
    <source>
        <dbReference type="Proteomes" id="UP000037843"/>
    </source>
</evidence>
<reference evidence="2 3" key="1">
    <citation type="submission" date="2015-09" db="EMBL/GenBank/DDBJ databases">
        <title>Genome Sequences of Mycobacterium immunogenum Isolates, Recuperated from a Chloraminated Drinking Water Distribution System Simulator Subjected to Episodes of Nitrification.</title>
        <authorList>
            <person name="Gomez-Alvarez V."/>
            <person name="Revetta R.P."/>
        </authorList>
    </citation>
    <scope>NUCLEOTIDE SEQUENCE [LARGE SCALE GENOMIC DNA]</scope>
    <source>
        <strain evidence="2 3">H008</strain>
    </source>
</reference>
<dbReference type="EMBL" id="LJFO01000006">
    <property type="protein sequence ID" value="KPG11222.1"/>
    <property type="molecule type" value="Genomic_DNA"/>
</dbReference>
<protein>
    <submittedName>
        <fullName evidence="2">Uncharacterized protein</fullName>
    </submittedName>
</protein>
<sequence length="59" mass="6222">MVMSDSLVFGVKVSARFQAGMLALILFSGLGGDFSLLLPGLVHVLLTDEPDPASTADWD</sequence>
<proteinExistence type="predicted"/>
<feature type="transmembrane region" description="Helical" evidence="1">
    <location>
        <begin position="21"/>
        <end position="46"/>
    </location>
</feature>
<keyword evidence="1" id="KW-0472">Membrane</keyword>
<accession>A0A7V8LPK5</accession>